<protein>
    <submittedName>
        <fullName evidence="2">Uncharacterized protein</fullName>
    </submittedName>
</protein>
<dbReference type="Proteomes" id="UP001219525">
    <property type="component" value="Unassembled WGS sequence"/>
</dbReference>
<dbReference type="AlphaFoldDB" id="A0AAD6VIF4"/>
<keyword evidence="3" id="KW-1185">Reference proteome</keyword>
<comment type="caution">
    <text evidence="2">The sequence shown here is derived from an EMBL/GenBank/DDBJ whole genome shotgun (WGS) entry which is preliminary data.</text>
</comment>
<organism evidence="2 3">
    <name type="scientific">Mycena pura</name>
    <dbReference type="NCBI Taxonomy" id="153505"/>
    <lineage>
        <taxon>Eukaryota</taxon>
        <taxon>Fungi</taxon>
        <taxon>Dikarya</taxon>
        <taxon>Basidiomycota</taxon>
        <taxon>Agaricomycotina</taxon>
        <taxon>Agaricomycetes</taxon>
        <taxon>Agaricomycetidae</taxon>
        <taxon>Agaricales</taxon>
        <taxon>Marasmiineae</taxon>
        <taxon>Mycenaceae</taxon>
        <taxon>Mycena</taxon>
    </lineage>
</organism>
<evidence type="ECO:0000313" key="2">
    <source>
        <dbReference type="EMBL" id="KAJ7210528.1"/>
    </source>
</evidence>
<sequence length="212" mass="23626">MPPKKRQKPASTAPVVPAKPKSTNGPRPAQSSSGLLAVPVEILDIISMYFGPCIANPYPCYSSVPTLPVAYRYRTLSLRALSQTCHQLRLVFLTLLWEEWNICVTPPSGGAFYKVLGDQLKRTSLGLVVSQNCSLVKTVNIVLTRYSFADFLPPFARCLMQMPNLHTLQIINSHRAMTTQLKNGFTNTTLSSIRKIVLPSWAHEVLRRCLEV</sequence>
<name>A0AAD6VIF4_9AGAR</name>
<evidence type="ECO:0000256" key="1">
    <source>
        <dbReference type="SAM" id="MobiDB-lite"/>
    </source>
</evidence>
<accession>A0AAD6VIF4</accession>
<feature type="region of interest" description="Disordered" evidence="1">
    <location>
        <begin position="1"/>
        <end position="32"/>
    </location>
</feature>
<evidence type="ECO:0000313" key="3">
    <source>
        <dbReference type="Proteomes" id="UP001219525"/>
    </source>
</evidence>
<dbReference type="EMBL" id="JARJCW010000028">
    <property type="protein sequence ID" value="KAJ7210528.1"/>
    <property type="molecule type" value="Genomic_DNA"/>
</dbReference>
<reference evidence="2" key="1">
    <citation type="submission" date="2023-03" db="EMBL/GenBank/DDBJ databases">
        <title>Massive genome expansion in bonnet fungi (Mycena s.s.) driven by repeated elements and novel gene families across ecological guilds.</title>
        <authorList>
            <consortium name="Lawrence Berkeley National Laboratory"/>
            <person name="Harder C.B."/>
            <person name="Miyauchi S."/>
            <person name="Viragh M."/>
            <person name="Kuo A."/>
            <person name="Thoen E."/>
            <person name="Andreopoulos B."/>
            <person name="Lu D."/>
            <person name="Skrede I."/>
            <person name="Drula E."/>
            <person name="Henrissat B."/>
            <person name="Morin E."/>
            <person name="Kohler A."/>
            <person name="Barry K."/>
            <person name="LaButti K."/>
            <person name="Morin E."/>
            <person name="Salamov A."/>
            <person name="Lipzen A."/>
            <person name="Mereny Z."/>
            <person name="Hegedus B."/>
            <person name="Baldrian P."/>
            <person name="Stursova M."/>
            <person name="Weitz H."/>
            <person name="Taylor A."/>
            <person name="Grigoriev I.V."/>
            <person name="Nagy L.G."/>
            <person name="Martin F."/>
            <person name="Kauserud H."/>
        </authorList>
    </citation>
    <scope>NUCLEOTIDE SEQUENCE</scope>
    <source>
        <strain evidence="2">9144</strain>
    </source>
</reference>
<feature type="compositionally biased region" description="Polar residues" evidence="1">
    <location>
        <begin position="21"/>
        <end position="32"/>
    </location>
</feature>
<gene>
    <name evidence="2" type="ORF">GGX14DRAFT_363336</name>
</gene>
<proteinExistence type="predicted"/>